<reference evidence="8 9" key="1">
    <citation type="submission" date="2014-06" db="EMBL/GenBank/DDBJ databases">
        <authorList>
            <consortium name="DOE Joint Genome Institute"/>
            <person name="Kuo A."/>
            <person name="Kohler A."/>
            <person name="Nagy L.G."/>
            <person name="Floudas D."/>
            <person name="Copeland A."/>
            <person name="Barry K.W."/>
            <person name="Cichocki N."/>
            <person name="Veneault-Fourrey C."/>
            <person name="LaButti K."/>
            <person name="Lindquist E.A."/>
            <person name="Lipzen A."/>
            <person name="Lundell T."/>
            <person name="Morin E."/>
            <person name="Murat C."/>
            <person name="Sun H."/>
            <person name="Tunlid A."/>
            <person name="Henrissat B."/>
            <person name="Grigoriev I.V."/>
            <person name="Hibbett D.S."/>
            <person name="Martin F."/>
            <person name="Nordberg H.P."/>
            <person name="Cantor M.N."/>
            <person name="Hua S.X."/>
        </authorList>
    </citation>
    <scope>NUCLEOTIDE SEQUENCE [LARGE SCALE GENOMIC DNA]</scope>
    <source>
        <strain evidence="8 9">ATCC 200175</strain>
    </source>
</reference>
<dbReference type="InterPro" id="IPR033308">
    <property type="entry name" value="PGAP5/Cdc1/Ted1"/>
</dbReference>
<dbReference type="EMBL" id="KN819626">
    <property type="protein sequence ID" value="KIJ08413.1"/>
    <property type="molecule type" value="Genomic_DNA"/>
</dbReference>
<evidence type="ECO:0000313" key="8">
    <source>
        <dbReference type="EMBL" id="KIJ08413.1"/>
    </source>
</evidence>
<dbReference type="AlphaFoldDB" id="A0A0C9TBG7"/>
<dbReference type="InterPro" id="IPR004843">
    <property type="entry name" value="Calcineurin-like_PHP"/>
</dbReference>
<dbReference type="OrthoDB" id="5977743at2759"/>
<feature type="region of interest" description="Disordered" evidence="5">
    <location>
        <begin position="399"/>
        <end position="424"/>
    </location>
</feature>
<keyword evidence="3 6" id="KW-1133">Transmembrane helix</keyword>
<dbReference type="Pfam" id="PF00149">
    <property type="entry name" value="Metallophos"/>
    <property type="match status" value="1"/>
</dbReference>
<evidence type="ECO:0000259" key="7">
    <source>
        <dbReference type="Pfam" id="PF00149"/>
    </source>
</evidence>
<feature type="region of interest" description="Disordered" evidence="5">
    <location>
        <begin position="482"/>
        <end position="533"/>
    </location>
</feature>
<name>A0A0C9TBG7_PAXIN</name>
<dbReference type="Gene3D" id="3.60.21.10">
    <property type="match status" value="1"/>
</dbReference>
<dbReference type="SUPFAM" id="SSF56300">
    <property type="entry name" value="Metallo-dependent phosphatases"/>
    <property type="match status" value="1"/>
</dbReference>
<proteinExistence type="predicted"/>
<comment type="subcellular location">
    <subcellularLocation>
        <location evidence="1">Membrane</location>
        <topology evidence="1">Multi-pass membrane protein</topology>
    </subcellularLocation>
</comment>
<evidence type="ECO:0000256" key="3">
    <source>
        <dbReference type="ARBA" id="ARBA00022989"/>
    </source>
</evidence>
<evidence type="ECO:0000256" key="6">
    <source>
        <dbReference type="SAM" id="Phobius"/>
    </source>
</evidence>
<dbReference type="PANTHER" id="PTHR13315">
    <property type="entry name" value="METALLO PHOSPHOESTERASE RELATED"/>
    <property type="match status" value="1"/>
</dbReference>
<protein>
    <recommendedName>
        <fullName evidence="7">Calcineurin-like phosphoesterase domain-containing protein</fullName>
    </recommendedName>
</protein>
<evidence type="ECO:0000313" key="9">
    <source>
        <dbReference type="Proteomes" id="UP000053647"/>
    </source>
</evidence>
<dbReference type="GO" id="GO:0016020">
    <property type="term" value="C:membrane"/>
    <property type="evidence" value="ECO:0007669"/>
    <property type="project" value="UniProtKB-SubCell"/>
</dbReference>
<sequence length="614" mass="69225">MSRLYERRSHKPRLFSRKTIILGLRFLWVILVIWCEFGAFFYVLSDCRWPDKALRPTKPTRVLLITDAQLRNPAVSARSWLGYDSNAAYLRRSWSAVSRLHPNVVIFLGDTLASGRYVMSDKVYDAYFRAFEEAFPRNASVPFYFIPGNNDIGLGDSPAFSKDARRFFQEHFGPLNQVISIAGHKFVLLDAPGLVEEDYRRHAHGITYDQWTPLPGGPIELLMSISGQKEGDIAQPKILLSHIPLSRPSSKSCGPLREKGSIRAGAGHGYQAMLGKHTTEFLMKTLRPSLVFSGDNRDYCEVTHEISTSDLGVDTISTIREVTVKSFSPSRHIRRPGFQLLSLIPPSSATPGGPTFADAPCHLPDTLRIFRSIYLPCLVLTGIVLLYLNISPSGHRRRFSTLSSASLTRDRPSSPPPRPESAIWSTWSPNRLRVHTSPTSPLPLSARIPSTKAIPSYRASPIPTPQSSPLLSPITLFPPEDEAEAEDQMSPSHYTHRRDFHHPQNGGWSGEDEGDLERDHTTSAAPSRRTAYFLPPPTSQHARNGWVYSWTFVFWGRRRRLTVALPHWSTWRGELWEAWSSLRRRGRVWRFLSDCVGVALPAVVARSVFGWLLL</sequence>
<evidence type="ECO:0000256" key="4">
    <source>
        <dbReference type="ARBA" id="ARBA00023136"/>
    </source>
</evidence>
<dbReference type="InterPro" id="IPR029052">
    <property type="entry name" value="Metallo-depent_PP-like"/>
</dbReference>
<organism evidence="8 9">
    <name type="scientific">Paxillus involutus ATCC 200175</name>
    <dbReference type="NCBI Taxonomy" id="664439"/>
    <lineage>
        <taxon>Eukaryota</taxon>
        <taxon>Fungi</taxon>
        <taxon>Dikarya</taxon>
        <taxon>Basidiomycota</taxon>
        <taxon>Agaricomycotina</taxon>
        <taxon>Agaricomycetes</taxon>
        <taxon>Agaricomycetidae</taxon>
        <taxon>Boletales</taxon>
        <taxon>Paxilineae</taxon>
        <taxon>Paxillaceae</taxon>
        <taxon>Paxillus</taxon>
    </lineage>
</organism>
<dbReference type="GO" id="GO:0016787">
    <property type="term" value="F:hydrolase activity"/>
    <property type="evidence" value="ECO:0007669"/>
    <property type="project" value="InterPro"/>
</dbReference>
<keyword evidence="2 6" id="KW-0812">Transmembrane</keyword>
<keyword evidence="9" id="KW-1185">Reference proteome</keyword>
<feature type="transmembrane region" description="Helical" evidence="6">
    <location>
        <begin position="20"/>
        <end position="44"/>
    </location>
</feature>
<dbReference type="Proteomes" id="UP000053647">
    <property type="component" value="Unassembled WGS sequence"/>
</dbReference>
<feature type="transmembrane region" description="Helical" evidence="6">
    <location>
        <begin position="373"/>
        <end position="390"/>
    </location>
</feature>
<accession>A0A0C9TBG7</accession>
<dbReference type="HOGENOM" id="CLU_011607_4_0_1"/>
<evidence type="ECO:0000256" key="5">
    <source>
        <dbReference type="SAM" id="MobiDB-lite"/>
    </source>
</evidence>
<gene>
    <name evidence="8" type="ORF">PAXINDRAFT_88866</name>
</gene>
<feature type="domain" description="Calcineurin-like phosphoesterase" evidence="7">
    <location>
        <begin position="61"/>
        <end position="294"/>
    </location>
</feature>
<dbReference type="GO" id="GO:0006506">
    <property type="term" value="P:GPI anchor biosynthetic process"/>
    <property type="evidence" value="ECO:0007669"/>
    <property type="project" value="InterPro"/>
</dbReference>
<keyword evidence="4 6" id="KW-0472">Membrane</keyword>
<dbReference type="PANTHER" id="PTHR13315:SF4">
    <property type="entry name" value="METALLOPHOSPHOESTERASE, ISOFORM E"/>
    <property type="match status" value="1"/>
</dbReference>
<evidence type="ECO:0000256" key="1">
    <source>
        <dbReference type="ARBA" id="ARBA00004141"/>
    </source>
</evidence>
<feature type="transmembrane region" description="Helical" evidence="6">
    <location>
        <begin position="591"/>
        <end position="613"/>
    </location>
</feature>
<reference evidence="9" key="2">
    <citation type="submission" date="2015-01" db="EMBL/GenBank/DDBJ databases">
        <title>Evolutionary Origins and Diversification of the Mycorrhizal Mutualists.</title>
        <authorList>
            <consortium name="DOE Joint Genome Institute"/>
            <consortium name="Mycorrhizal Genomics Consortium"/>
            <person name="Kohler A."/>
            <person name="Kuo A."/>
            <person name="Nagy L.G."/>
            <person name="Floudas D."/>
            <person name="Copeland A."/>
            <person name="Barry K.W."/>
            <person name="Cichocki N."/>
            <person name="Veneault-Fourrey C."/>
            <person name="LaButti K."/>
            <person name="Lindquist E.A."/>
            <person name="Lipzen A."/>
            <person name="Lundell T."/>
            <person name="Morin E."/>
            <person name="Murat C."/>
            <person name="Riley R."/>
            <person name="Ohm R."/>
            <person name="Sun H."/>
            <person name="Tunlid A."/>
            <person name="Henrissat B."/>
            <person name="Grigoriev I.V."/>
            <person name="Hibbett D.S."/>
            <person name="Martin F."/>
        </authorList>
    </citation>
    <scope>NUCLEOTIDE SEQUENCE [LARGE SCALE GENOMIC DNA]</scope>
    <source>
        <strain evidence="9">ATCC 200175</strain>
    </source>
</reference>
<evidence type="ECO:0000256" key="2">
    <source>
        <dbReference type="ARBA" id="ARBA00022692"/>
    </source>
</evidence>
<dbReference type="GO" id="GO:0005783">
    <property type="term" value="C:endoplasmic reticulum"/>
    <property type="evidence" value="ECO:0007669"/>
    <property type="project" value="TreeGrafter"/>
</dbReference>